<dbReference type="AlphaFoldDB" id="A0A091CNC6"/>
<evidence type="ECO:0000256" key="1">
    <source>
        <dbReference type="ARBA" id="ARBA00004193"/>
    </source>
</evidence>
<dbReference type="Proteomes" id="UP000028990">
    <property type="component" value="Unassembled WGS sequence"/>
</dbReference>
<dbReference type="SMART" id="SM00176">
    <property type="entry name" value="RAN"/>
    <property type="match status" value="1"/>
</dbReference>
<reference evidence="23 24" key="1">
    <citation type="submission" date="2013-11" db="EMBL/GenBank/DDBJ databases">
        <title>The Damaraland mole rat (Fukomys damarensis) genome and evolution of African mole rats.</title>
        <authorList>
            <person name="Gladyshev V.N."/>
            <person name="Fang X."/>
        </authorList>
    </citation>
    <scope>NUCLEOTIDE SEQUENCE [LARGE SCALE GENOMIC DNA]</scope>
    <source>
        <tissue evidence="23">Liver</tissue>
    </source>
</reference>
<evidence type="ECO:0000256" key="22">
    <source>
        <dbReference type="ARBA" id="ARBA00049530"/>
    </source>
</evidence>
<dbReference type="PROSITE" id="PS51420">
    <property type="entry name" value="RHO"/>
    <property type="match status" value="1"/>
</dbReference>
<evidence type="ECO:0000256" key="13">
    <source>
        <dbReference type="ARBA" id="ARBA00023288"/>
    </source>
</evidence>
<dbReference type="PANTHER" id="PTHR24072">
    <property type="entry name" value="RHO FAMILY GTPASE"/>
    <property type="match status" value="1"/>
</dbReference>
<evidence type="ECO:0000256" key="6">
    <source>
        <dbReference type="ARBA" id="ARBA00022481"/>
    </source>
</evidence>
<keyword evidence="24" id="KW-1185">Reference proteome</keyword>
<keyword evidence="11" id="KW-0342">GTP-binding</keyword>
<comment type="catalytic activity">
    <reaction evidence="15">
        <text>a hydroperoxy polyunsaturated fatty acid + 2 glutathione = a hydroxy polyunsaturated fatty acid + glutathione disulfide + H2O</text>
        <dbReference type="Rhea" id="RHEA:19057"/>
        <dbReference type="ChEBI" id="CHEBI:15377"/>
        <dbReference type="ChEBI" id="CHEBI:57925"/>
        <dbReference type="ChEBI" id="CHEBI:58297"/>
        <dbReference type="ChEBI" id="CHEBI:131871"/>
        <dbReference type="ChEBI" id="CHEBI:134019"/>
        <dbReference type="EC" id="1.11.1.12"/>
    </reaction>
    <physiologicalReaction direction="left-to-right" evidence="15">
        <dbReference type="Rhea" id="RHEA:19058"/>
    </physiologicalReaction>
</comment>
<keyword evidence="13" id="KW-0449">Lipoprotein</keyword>
<dbReference type="SMART" id="SM00175">
    <property type="entry name" value="RAB"/>
    <property type="match status" value="1"/>
</dbReference>
<dbReference type="InterPro" id="IPR000889">
    <property type="entry name" value="Glutathione_peroxidase"/>
</dbReference>
<dbReference type="PRINTS" id="PR00449">
    <property type="entry name" value="RASTRNSFRMNG"/>
</dbReference>
<evidence type="ECO:0000256" key="4">
    <source>
        <dbReference type="ARBA" id="ARBA00010142"/>
    </source>
</evidence>
<evidence type="ECO:0000313" key="24">
    <source>
        <dbReference type="Proteomes" id="UP000028990"/>
    </source>
</evidence>
<dbReference type="SUPFAM" id="SSF52540">
    <property type="entry name" value="P-loop containing nucleoside triphosphate hydrolases"/>
    <property type="match status" value="1"/>
</dbReference>
<keyword evidence="8" id="KW-0547">Nucleotide-binding</keyword>
<evidence type="ECO:0000256" key="8">
    <source>
        <dbReference type="ARBA" id="ARBA00022741"/>
    </source>
</evidence>
<dbReference type="STRING" id="885580.ENSFDAP00000022186"/>
<keyword evidence="7" id="KW-0575">Peroxidase</keyword>
<dbReference type="Pfam" id="PF00071">
    <property type="entry name" value="Ras"/>
    <property type="match status" value="1"/>
</dbReference>
<keyword evidence="9" id="KW-0712">Selenocysteine</keyword>
<evidence type="ECO:0000256" key="3">
    <source>
        <dbReference type="ARBA" id="ARBA00006926"/>
    </source>
</evidence>
<dbReference type="CDD" id="cd00340">
    <property type="entry name" value="GSH_Peroxidase"/>
    <property type="match status" value="1"/>
</dbReference>
<dbReference type="NCBIfam" id="TIGR00231">
    <property type="entry name" value="small_GTP"/>
    <property type="match status" value="1"/>
</dbReference>
<dbReference type="InterPro" id="IPR029760">
    <property type="entry name" value="GPX_CS"/>
</dbReference>
<evidence type="ECO:0000313" key="23">
    <source>
        <dbReference type="EMBL" id="KFO18595.1"/>
    </source>
</evidence>
<dbReference type="InterPro" id="IPR036249">
    <property type="entry name" value="Thioredoxin-like_sf"/>
</dbReference>
<dbReference type="InterPro" id="IPR001806">
    <property type="entry name" value="Small_GTPase"/>
</dbReference>
<comment type="catalytic activity">
    <reaction evidence="21">
        <text>(12R)-hydroperoxy-(5Z,8Z,10E,14Z)-eicosatetraenoate + 2 glutathione = (12R)-hydroxy-(5Z,8Z,10E,14Z)-eicosatetraenoate + glutathione disulfide + H2O</text>
        <dbReference type="Rhea" id="RHEA:76691"/>
        <dbReference type="ChEBI" id="CHEBI:15377"/>
        <dbReference type="ChEBI" id="CHEBI:57925"/>
        <dbReference type="ChEBI" id="CHEBI:58297"/>
        <dbReference type="ChEBI" id="CHEBI:75230"/>
        <dbReference type="ChEBI" id="CHEBI:83343"/>
    </reaction>
    <physiologicalReaction direction="left-to-right" evidence="21">
        <dbReference type="Rhea" id="RHEA:76692"/>
    </physiologicalReaction>
</comment>
<dbReference type="PROSITE" id="PS51421">
    <property type="entry name" value="RAS"/>
    <property type="match status" value="1"/>
</dbReference>
<dbReference type="GO" id="GO:0032154">
    <property type="term" value="C:cleavage furrow"/>
    <property type="evidence" value="ECO:0007669"/>
    <property type="project" value="UniProtKB-SubCell"/>
</dbReference>
<dbReference type="InterPro" id="IPR027417">
    <property type="entry name" value="P-loop_NTPase"/>
</dbReference>
<dbReference type="GO" id="GO:0003924">
    <property type="term" value="F:GTPase activity"/>
    <property type="evidence" value="ECO:0007669"/>
    <property type="project" value="InterPro"/>
</dbReference>
<dbReference type="SUPFAM" id="SSF52833">
    <property type="entry name" value="Thioredoxin-like"/>
    <property type="match status" value="1"/>
</dbReference>
<gene>
    <name evidence="23" type="ORF">H920_20023</name>
</gene>
<organism evidence="23 24">
    <name type="scientific">Fukomys damarensis</name>
    <name type="common">Damaraland mole rat</name>
    <name type="synonym">Cryptomys damarensis</name>
    <dbReference type="NCBI Taxonomy" id="885580"/>
    <lineage>
        <taxon>Eukaryota</taxon>
        <taxon>Metazoa</taxon>
        <taxon>Chordata</taxon>
        <taxon>Craniata</taxon>
        <taxon>Vertebrata</taxon>
        <taxon>Euteleostomi</taxon>
        <taxon>Mammalia</taxon>
        <taxon>Eutheria</taxon>
        <taxon>Euarchontoglires</taxon>
        <taxon>Glires</taxon>
        <taxon>Rodentia</taxon>
        <taxon>Hystricomorpha</taxon>
        <taxon>Bathyergidae</taxon>
        <taxon>Fukomys</taxon>
    </lineage>
</organism>
<accession>A0A091CNC6</accession>
<evidence type="ECO:0000256" key="19">
    <source>
        <dbReference type="ARBA" id="ARBA00043664"/>
    </source>
</evidence>
<dbReference type="InterPro" id="IPR005225">
    <property type="entry name" value="Small_GTP-bd"/>
</dbReference>
<comment type="catalytic activity">
    <reaction evidence="16">
        <text>2 glutathione + H2O2 = glutathione disulfide + 2 H2O</text>
        <dbReference type="Rhea" id="RHEA:16833"/>
        <dbReference type="ChEBI" id="CHEBI:15377"/>
        <dbReference type="ChEBI" id="CHEBI:16240"/>
        <dbReference type="ChEBI" id="CHEBI:57925"/>
        <dbReference type="ChEBI" id="CHEBI:58297"/>
        <dbReference type="EC" id="1.11.1.9"/>
    </reaction>
    <physiologicalReaction direction="left-to-right" evidence="16">
        <dbReference type="Rhea" id="RHEA:16834"/>
    </physiologicalReaction>
</comment>
<dbReference type="Gene3D" id="3.40.50.300">
    <property type="entry name" value="P-loop containing nucleotide triphosphate hydrolases"/>
    <property type="match status" value="1"/>
</dbReference>
<evidence type="ECO:0000256" key="7">
    <source>
        <dbReference type="ARBA" id="ARBA00022559"/>
    </source>
</evidence>
<comment type="subcellular location">
    <subcellularLocation>
        <location evidence="1">Cell membrane</location>
        <topology evidence="1">Lipid-anchor</topology>
    </subcellularLocation>
    <subcellularLocation>
        <location evidence="2">Cleavage furrow</location>
    </subcellularLocation>
</comment>
<comment type="catalytic activity">
    <reaction evidence="20">
        <text>(15S)-hydroperoxy-(5Z,8Z,11Z,13E)-eicosatetraenoate + 2 glutathione = (15S)-hydroxy-(5Z,8Z,11Z,13E)-eicosatetraenoate + glutathione disulfide + H2O</text>
        <dbReference type="Rhea" id="RHEA:76695"/>
        <dbReference type="ChEBI" id="CHEBI:15377"/>
        <dbReference type="ChEBI" id="CHEBI:57409"/>
        <dbReference type="ChEBI" id="CHEBI:57446"/>
        <dbReference type="ChEBI" id="CHEBI:57925"/>
        <dbReference type="ChEBI" id="CHEBI:58297"/>
    </reaction>
    <physiologicalReaction direction="left-to-right" evidence="20">
        <dbReference type="Rhea" id="RHEA:76696"/>
    </physiologicalReaction>
</comment>
<comment type="similarity">
    <text evidence="4">Belongs to the small GTPase superfamily. Rho family.</text>
</comment>
<evidence type="ECO:0000256" key="10">
    <source>
        <dbReference type="ARBA" id="ARBA00023002"/>
    </source>
</evidence>
<comment type="catalytic activity">
    <reaction evidence="18">
        <text>cumene hydroperoxide + 2 glutathione = 2-phenylpropan-2-ol + glutathione disulfide + H2O</text>
        <dbReference type="Rhea" id="RHEA:69651"/>
        <dbReference type="ChEBI" id="CHEBI:15377"/>
        <dbReference type="ChEBI" id="CHEBI:57925"/>
        <dbReference type="ChEBI" id="CHEBI:58297"/>
        <dbReference type="ChEBI" id="CHEBI:78673"/>
        <dbReference type="ChEBI" id="CHEBI:131607"/>
    </reaction>
    <physiologicalReaction direction="left-to-right" evidence="18">
        <dbReference type="Rhea" id="RHEA:69652"/>
    </physiologicalReaction>
</comment>
<dbReference type="Gene3D" id="3.40.30.10">
    <property type="entry name" value="Glutaredoxin"/>
    <property type="match status" value="1"/>
</dbReference>
<evidence type="ECO:0000256" key="11">
    <source>
        <dbReference type="ARBA" id="ARBA00023134"/>
    </source>
</evidence>
<evidence type="ECO:0000256" key="5">
    <source>
        <dbReference type="ARBA" id="ARBA00022475"/>
    </source>
</evidence>
<evidence type="ECO:0000256" key="16">
    <source>
        <dbReference type="ARBA" id="ARBA00036108"/>
    </source>
</evidence>
<dbReference type="FunFam" id="3.40.50.300:FF:000095">
    <property type="entry name" value="Rho-related GTP-binding protein RhoC"/>
    <property type="match status" value="1"/>
</dbReference>
<evidence type="ECO:0000256" key="14">
    <source>
        <dbReference type="ARBA" id="ARBA00023289"/>
    </source>
</evidence>
<proteinExistence type="inferred from homology"/>
<evidence type="ECO:0000256" key="20">
    <source>
        <dbReference type="ARBA" id="ARBA00043784"/>
    </source>
</evidence>
<dbReference type="SMART" id="SM00174">
    <property type="entry name" value="RHO"/>
    <property type="match status" value="1"/>
</dbReference>
<sequence length="305" mass="34436">MAAIRKKLVIVGDGACGKTCLLIVFSKDQFPEVYVPTVFENYVADIEVDGKQVELALWDTAGQEDYDRLRPLSYPDTDVILMCFSIDSPDSLENIPEKWTPEVKHFCPNVPIILVGNKKDLRNDEHTRRELAKMKQEPVKPEEGRDMANRIGAFGYMECSAKTKDGMNELQARLGPRGLVVLGFPCNQFGHQENAKNEEILNLLKYVRPGGGFEPNFTLFEKCEVNGAKAHPLFTFLREALPAPSDDPTALMTDPKFIIWSPVCRNDVAWNFEKFLVGPDGVPVRRYSRRFPTIDLEPDIEALLS</sequence>
<dbReference type="GO" id="GO:0004602">
    <property type="term" value="F:glutathione peroxidase activity"/>
    <property type="evidence" value="ECO:0007669"/>
    <property type="project" value="UniProtKB-EC"/>
</dbReference>
<comment type="catalytic activity">
    <reaction evidence="17">
        <text>(13S)-hydroperoxy-(9Z,11E)-octadecadienoate + 2 glutathione = (13S)-hydroxy-(9Z,11E)-octadecadienoate + glutathione disulfide + H2O</text>
        <dbReference type="Rhea" id="RHEA:48888"/>
        <dbReference type="ChEBI" id="CHEBI:15377"/>
        <dbReference type="ChEBI" id="CHEBI:57466"/>
        <dbReference type="ChEBI" id="CHEBI:57925"/>
        <dbReference type="ChEBI" id="CHEBI:58297"/>
        <dbReference type="ChEBI" id="CHEBI:90850"/>
    </reaction>
    <physiologicalReaction direction="left-to-right" evidence="17">
        <dbReference type="Rhea" id="RHEA:48889"/>
    </physiologicalReaction>
</comment>
<keyword evidence="5" id="KW-1003">Cell membrane</keyword>
<dbReference type="CDD" id="cd01870">
    <property type="entry name" value="RhoA_like"/>
    <property type="match status" value="1"/>
</dbReference>
<dbReference type="eggNOG" id="KOG0393">
    <property type="taxonomic scope" value="Eukaryota"/>
</dbReference>
<keyword evidence="6" id="KW-0488">Methylation</keyword>
<dbReference type="PROSITE" id="PS51419">
    <property type="entry name" value="RAB"/>
    <property type="match status" value="1"/>
</dbReference>
<dbReference type="GO" id="GO:0005525">
    <property type="term" value="F:GTP binding"/>
    <property type="evidence" value="ECO:0007669"/>
    <property type="project" value="UniProtKB-KW"/>
</dbReference>
<evidence type="ECO:0000256" key="15">
    <source>
        <dbReference type="ARBA" id="ARBA00035814"/>
    </source>
</evidence>
<protein>
    <submittedName>
        <fullName evidence="23">Transforming protein RhoA</fullName>
    </submittedName>
</protein>
<evidence type="ECO:0000256" key="12">
    <source>
        <dbReference type="ARBA" id="ARBA00023136"/>
    </source>
</evidence>
<dbReference type="InterPro" id="IPR003578">
    <property type="entry name" value="Small_GTPase_Rho"/>
</dbReference>
<dbReference type="EMBL" id="KN125357">
    <property type="protein sequence ID" value="KFO18595.1"/>
    <property type="molecule type" value="Genomic_DNA"/>
</dbReference>
<dbReference type="FunFam" id="3.40.30.10:FF:000153">
    <property type="entry name" value="Glutathione peroxidase"/>
    <property type="match status" value="1"/>
</dbReference>
<keyword evidence="14" id="KW-0636">Prenylation</keyword>
<evidence type="ECO:0000256" key="18">
    <source>
        <dbReference type="ARBA" id="ARBA00036755"/>
    </source>
</evidence>
<comment type="catalytic activity">
    <reaction evidence="19">
        <text>(5S)-hydroperoxy-(6E,8Z,11Z,14Z)-eicosatetraenoate + 2 glutathione = (5S)-hydroxy-(6E,8Z,11Z,14Z)-eicosatetraenoate + glutathione disulfide + H2O</text>
        <dbReference type="Rhea" id="RHEA:48620"/>
        <dbReference type="ChEBI" id="CHEBI:15377"/>
        <dbReference type="ChEBI" id="CHEBI:57450"/>
        <dbReference type="ChEBI" id="CHEBI:57925"/>
        <dbReference type="ChEBI" id="CHEBI:58297"/>
        <dbReference type="ChEBI" id="CHEBI:90632"/>
    </reaction>
    <physiologicalReaction direction="left-to-right" evidence="19">
        <dbReference type="Rhea" id="RHEA:48621"/>
    </physiologicalReaction>
</comment>
<evidence type="ECO:0000256" key="9">
    <source>
        <dbReference type="ARBA" id="ARBA00022933"/>
    </source>
</evidence>
<dbReference type="SMART" id="SM00173">
    <property type="entry name" value="RAS"/>
    <property type="match status" value="1"/>
</dbReference>
<evidence type="ECO:0000256" key="2">
    <source>
        <dbReference type="ARBA" id="ARBA00004626"/>
    </source>
</evidence>
<dbReference type="GO" id="GO:0047066">
    <property type="term" value="F:phospholipid-hydroperoxide glutathione peroxidase activity"/>
    <property type="evidence" value="ECO:0007669"/>
    <property type="project" value="UniProtKB-EC"/>
</dbReference>
<evidence type="ECO:0000256" key="17">
    <source>
        <dbReference type="ARBA" id="ARBA00036240"/>
    </source>
</evidence>
<keyword evidence="10" id="KW-0560">Oxidoreductase</keyword>
<dbReference type="GO" id="GO:0007264">
    <property type="term" value="P:small GTPase-mediated signal transduction"/>
    <property type="evidence" value="ECO:0007669"/>
    <property type="project" value="InterPro"/>
</dbReference>
<evidence type="ECO:0000256" key="21">
    <source>
        <dbReference type="ARBA" id="ARBA00043817"/>
    </source>
</evidence>
<keyword evidence="12" id="KW-0472">Membrane</keyword>
<dbReference type="PROSITE" id="PS51355">
    <property type="entry name" value="GLUTATHIONE_PEROXID_3"/>
    <property type="match status" value="1"/>
</dbReference>
<comment type="catalytic activity">
    <reaction evidence="22">
        <text>tert-butyl hydroperoxide + 2 glutathione = tert-butanol + glutathione disulfide + H2O</text>
        <dbReference type="Rhea" id="RHEA:69412"/>
        <dbReference type="ChEBI" id="CHEBI:15377"/>
        <dbReference type="ChEBI" id="CHEBI:45895"/>
        <dbReference type="ChEBI" id="CHEBI:57925"/>
        <dbReference type="ChEBI" id="CHEBI:58297"/>
        <dbReference type="ChEBI" id="CHEBI:64090"/>
    </reaction>
    <physiologicalReaction direction="left-to-right" evidence="22">
        <dbReference type="Rhea" id="RHEA:69413"/>
    </physiologicalReaction>
</comment>
<name>A0A091CNC6_FUKDA</name>
<dbReference type="GO" id="GO:0006979">
    <property type="term" value="P:response to oxidative stress"/>
    <property type="evidence" value="ECO:0007669"/>
    <property type="project" value="InterPro"/>
</dbReference>
<dbReference type="PROSITE" id="PS00763">
    <property type="entry name" value="GLUTATHIONE_PEROXID_2"/>
    <property type="match status" value="1"/>
</dbReference>
<comment type="similarity">
    <text evidence="3">Belongs to the glutathione peroxidase family.</text>
</comment>